<dbReference type="Pfam" id="PF20452">
    <property type="entry name" value="Calmod_bind_C"/>
    <property type="match status" value="1"/>
</dbReference>
<keyword evidence="12" id="KW-1185">Reference proteome</keyword>
<dbReference type="PANTHER" id="PTHR31713:SF43">
    <property type="entry name" value="CALMODULIN-BINDING PROTEIN 60 G"/>
    <property type="match status" value="1"/>
</dbReference>
<proteinExistence type="inferred from homology"/>
<dbReference type="EMBL" id="JBJKBG010000008">
    <property type="protein sequence ID" value="KAL3728411.1"/>
    <property type="molecule type" value="Genomic_DNA"/>
</dbReference>
<evidence type="ECO:0000256" key="4">
    <source>
        <dbReference type="ARBA" id="ARBA00023125"/>
    </source>
</evidence>
<dbReference type="Pfam" id="PF20451">
    <property type="entry name" value="Calmod_bind_M"/>
    <property type="match status" value="1"/>
</dbReference>
<dbReference type="AlphaFoldDB" id="A0ABD3JVQ4"/>
<evidence type="ECO:0000256" key="7">
    <source>
        <dbReference type="ARBA" id="ARBA00023242"/>
    </source>
</evidence>
<comment type="similarity">
    <text evidence="2">Belongs to the plant ACBP60 protein family.</text>
</comment>
<keyword evidence="7" id="KW-0539">Nucleus</keyword>
<feature type="domain" description="Calmodulin binding protein C-terminal" evidence="10">
    <location>
        <begin position="310"/>
        <end position="366"/>
    </location>
</feature>
<keyword evidence="4" id="KW-0238">DNA-binding</keyword>
<dbReference type="PANTHER" id="PTHR31713">
    <property type="entry name" value="OS02G0177800 PROTEIN"/>
    <property type="match status" value="1"/>
</dbReference>
<evidence type="ECO:0008006" key="13">
    <source>
        <dbReference type="Google" id="ProtNLM"/>
    </source>
</evidence>
<evidence type="ECO:0000313" key="11">
    <source>
        <dbReference type="EMBL" id="KAL3728411.1"/>
    </source>
</evidence>
<reference evidence="11 12" key="1">
    <citation type="submission" date="2024-11" db="EMBL/GenBank/DDBJ databases">
        <title>Chromosome-level genome assembly of Eucalyptus globulus Labill. provides insights into its genome evolution.</title>
        <authorList>
            <person name="Li X."/>
        </authorList>
    </citation>
    <scope>NUCLEOTIDE SEQUENCE [LARGE SCALE GENOMIC DNA]</scope>
    <source>
        <strain evidence="11">CL2024</strain>
        <tissue evidence="11">Fresh tender leaves</tissue>
    </source>
</reference>
<gene>
    <name evidence="11" type="ORF">ACJRO7_033057</name>
</gene>
<keyword evidence="3" id="KW-0805">Transcription regulation</keyword>
<evidence type="ECO:0000256" key="2">
    <source>
        <dbReference type="ARBA" id="ARBA00007214"/>
    </source>
</evidence>
<name>A0ABD3JVQ4_EUCGL</name>
<evidence type="ECO:0000259" key="8">
    <source>
        <dbReference type="Pfam" id="PF07887"/>
    </source>
</evidence>
<sequence length="584" mass="65406">MVLKRPFPVEGEEGFGASKRRILGDIIGRFSENDIPHAIEPFLRRVVREEVERVFSRLQDPLQRPSFDPARSSVGEGGLQLRFVSQLKAEVFTSCKIQGEDGSPIKIELFDTRTNSIVRNGSLSSARVEVLVLDGDFGSDDREDWSETEFRAKIVREREGRRPLVVGERSITLQGGVGYLTNITFTDNSSWIKSRNFRLGAQIEQKFLAGVRIREGRSGKFVVKDHRGELYKKHYPPNLKDKVWRLEKISKDGTFQSRLASVGILTVKDFLRKLEMDSDSLRKTLGNPSNKTWQAIYRHAMTCIIDENEAYIYFDASQSAGLLFNSTYKVISATFDGQNYHPLENLTFHQKHLVRNLKQQAYLNLNGWARINLPSIAAPPRLLSSLPTSDSIIGSSSIEPLIDFPSLYQGIEDFKDPAGQLSGFDLSSTSTSYNSDADQSQQFEVSISQDYYPGQAFNPIPASSFTTGTAWTGLYSGENNSQYNSQRTLEFNSNLATDMNVSQVESSYCFPSSSSSVWTPGNGLFINSLGEAEVGIFSSFPDIGGHIRKSVKPKAGWCKIRAAVKWGSVRRDVAARRMARLLCM</sequence>
<dbReference type="InterPro" id="IPR046831">
    <property type="entry name" value="Calmodulin_bind_N"/>
</dbReference>
<dbReference type="Pfam" id="PF07887">
    <property type="entry name" value="Calmodulin_bind"/>
    <property type="match status" value="1"/>
</dbReference>
<evidence type="ECO:0000313" key="12">
    <source>
        <dbReference type="Proteomes" id="UP001634007"/>
    </source>
</evidence>
<evidence type="ECO:0000259" key="10">
    <source>
        <dbReference type="Pfam" id="PF20452"/>
    </source>
</evidence>
<evidence type="ECO:0000256" key="1">
    <source>
        <dbReference type="ARBA" id="ARBA00004123"/>
    </source>
</evidence>
<protein>
    <recommendedName>
        <fullName evidence="13">Calmodulin-binding protein</fullName>
    </recommendedName>
</protein>
<dbReference type="InterPro" id="IPR046829">
    <property type="entry name" value="Calmod_bind_C"/>
</dbReference>
<keyword evidence="5" id="KW-0010">Activator</keyword>
<evidence type="ECO:0000259" key="9">
    <source>
        <dbReference type="Pfam" id="PF20451"/>
    </source>
</evidence>
<feature type="domain" description="Calmodulin binding protein-like N-terminal" evidence="8">
    <location>
        <begin position="79"/>
        <end position="226"/>
    </location>
</feature>
<dbReference type="InterPro" id="IPR046830">
    <property type="entry name" value="Calmod_bind_M"/>
</dbReference>
<dbReference type="Proteomes" id="UP001634007">
    <property type="component" value="Unassembled WGS sequence"/>
</dbReference>
<comment type="caution">
    <text evidence="11">The sequence shown here is derived from an EMBL/GenBank/DDBJ whole genome shotgun (WGS) entry which is preliminary data.</text>
</comment>
<dbReference type="GO" id="GO:0005634">
    <property type="term" value="C:nucleus"/>
    <property type="evidence" value="ECO:0007669"/>
    <property type="project" value="UniProtKB-SubCell"/>
</dbReference>
<evidence type="ECO:0000256" key="5">
    <source>
        <dbReference type="ARBA" id="ARBA00023159"/>
    </source>
</evidence>
<evidence type="ECO:0000256" key="6">
    <source>
        <dbReference type="ARBA" id="ARBA00023163"/>
    </source>
</evidence>
<feature type="domain" description="Calmodulin binding protein central" evidence="9">
    <location>
        <begin position="239"/>
        <end position="303"/>
    </location>
</feature>
<keyword evidence="6" id="KW-0804">Transcription</keyword>
<dbReference type="InterPro" id="IPR012416">
    <property type="entry name" value="CBP60"/>
</dbReference>
<organism evidence="11 12">
    <name type="scientific">Eucalyptus globulus</name>
    <name type="common">Tasmanian blue gum</name>
    <dbReference type="NCBI Taxonomy" id="34317"/>
    <lineage>
        <taxon>Eukaryota</taxon>
        <taxon>Viridiplantae</taxon>
        <taxon>Streptophyta</taxon>
        <taxon>Embryophyta</taxon>
        <taxon>Tracheophyta</taxon>
        <taxon>Spermatophyta</taxon>
        <taxon>Magnoliopsida</taxon>
        <taxon>eudicotyledons</taxon>
        <taxon>Gunneridae</taxon>
        <taxon>Pentapetalae</taxon>
        <taxon>rosids</taxon>
        <taxon>malvids</taxon>
        <taxon>Myrtales</taxon>
        <taxon>Myrtaceae</taxon>
        <taxon>Myrtoideae</taxon>
        <taxon>Eucalypteae</taxon>
        <taxon>Eucalyptus</taxon>
    </lineage>
</organism>
<accession>A0ABD3JVQ4</accession>
<comment type="subcellular location">
    <subcellularLocation>
        <location evidence="1">Nucleus</location>
    </subcellularLocation>
</comment>
<dbReference type="GO" id="GO:0003677">
    <property type="term" value="F:DNA binding"/>
    <property type="evidence" value="ECO:0007669"/>
    <property type="project" value="UniProtKB-KW"/>
</dbReference>
<evidence type="ECO:0000256" key="3">
    <source>
        <dbReference type="ARBA" id="ARBA00023015"/>
    </source>
</evidence>